<feature type="coiled-coil region" evidence="1">
    <location>
        <begin position="146"/>
        <end position="187"/>
    </location>
</feature>
<evidence type="ECO:0000313" key="3">
    <source>
        <dbReference type="Proteomes" id="UP000279760"/>
    </source>
</evidence>
<sequence length="234" mass="27228">MEQRLSRNFIRKIKMQVLRALDIYDLDPADYVIEFKEVDKDNPVLLSVSHRKYPRDIFYIIETSPSFRDAKFLIAPGPLLNIAQLTGKLDDLEPSLDRWCPNVVGELSALKDEENDKNANLIKDKIAPHLQKCVTNPKEFFTNDEVDIIANRLDSLEEQLKEFKTKLHLTEKNLAELHEVINEIKELSESEVQEQWLDKTLNKFTSWAGRLDKLEKIARTVEKGVDWLDKLPPM</sequence>
<keyword evidence="1" id="KW-0175">Coiled coil</keyword>
<dbReference type="AlphaFoldDB" id="A0A3G4V520"/>
<evidence type="ECO:0000313" key="2">
    <source>
        <dbReference type="EMBL" id="AYV19863.1"/>
    </source>
</evidence>
<dbReference type="EMBL" id="CP033577">
    <property type="protein sequence ID" value="AYV19863.1"/>
    <property type="molecule type" value="Genomic_DNA"/>
</dbReference>
<organism evidence="2 3">
    <name type="scientific">Vibrio mediterranei</name>
    <dbReference type="NCBI Taxonomy" id="689"/>
    <lineage>
        <taxon>Bacteria</taxon>
        <taxon>Pseudomonadati</taxon>
        <taxon>Pseudomonadota</taxon>
        <taxon>Gammaproteobacteria</taxon>
        <taxon>Vibrionales</taxon>
        <taxon>Vibrionaceae</taxon>
        <taxon>Vibrio</taxon>
    </lineage>
</organism>
<evidence type="ECO:0000256" key="1">
    <source>
        <dbReference type="SAM" id="Coils"/>
    </source>
</evidence>
<proteinExistence type="predicted"/>
<name>A0A3G4V520_9VIBR</name>
<gene>
    <name evidence="2" type="ORF">ECB94_00510</name>
</gene>
<dbReference type="RefSeq" id="WP_124939721.1">
    <property type="nucleotide sequence ID" value="NZ_CP033577.1"/>
</dbReference>
<protein>
    <submittedName>
        <fullName evidence="2">Uncharacterized protein</fullName>
    </submittedName>
</protein>
<reference evidence="2 3" key="1">
    <citation type="submission" date="2018-11" db="EMBL/GenBank/DDBJ databases">
        <title>Complete Genome Sequence of Vbrio mediterranei 117-T6: a Potential Pathogen Bacteria Isolated from the Conchocelis of Pyropia.</title>
        <authorList>
            <person name="Liu Q."/>
        </authorList>
    </citation>
    <scope>NUCLEOTIDE SEQUENCE [LARGE SCALE GENOMIC DNA]</scope>
    <source>
        <strain evidence="2 3">117-T6</strain>
    </source>
</reference>
<dbReference type="Proteomes" id="UP000279760">
    <property type="component" value="Chromosome 1"/>
</dbReference>
<accession>A0A3G4V520</accession>